<dbReference type="Proteomes" id="UP000654471">
    <property type="component" value="Unassembled WGS sequence"/>
</dbReference>
<dbReference type="InterPro" id="IPR036689">
    <property type="entry name" value="ESAT-6-like_sf"/>
</dbReference>
<evidence type="ECO:0000256" key="1">
    <source>
        <dbReference type="RuleBase" id="RU362001"/>
    </source>
</evidence>
<dbReference type="Pfam" id="PF06013">
    <property type="entry name" value="WXG100"/>
    <property type="match status" value="1"/>
</dbReference>
<protein>
    <recommendedName>
        <fullName evidence="1">ESAT-6-like protein</fullName>
    </recommendedName>
</protein>
<dbReference type="EMBL" id="BMRP01000065">
    <property type="protein sequence ID" value="GGV00093.1"/>
    <property type="molecule type" value="Genomic_DNA"/>
</dbReference>
<comment type="similarity">
    <text evidence="1">Belongs to the WXG100 family.</text>
</comment>
<dbReference type="InterPro" id="IPR010310">
    <property type="entry name" value="T7SS_ESAT-6-like"/>
</dbReference>
<accession>A0ABQ2VMZ5</accession>
<organism evidence="3 4">
    <name type="scientific">Streptomyces albospinus</name>
    <dbReference type="NCBI Taxonomy" id="285515"/>
    <lineage>
        <taxon>Bacteria</taxon>
        <taxon>Bacillati</taxon>
        <taxon>Actinomycetota</taxon>
        <taxon>Actinomycetes</taxon>
        <taxon>Kitasatosporales</taxon>
        <taxon>Streptomycetaceae</taxon>
        <taxon>Streptomyces</taxon>
    </lineage>
</organism>
<evidence type="ECO:0000313" key="3">
    <source>
        <dbReference type="EMBL" id="GGV00093.1"/>
    </source>
</evidence>
<keyword evidence="4" id="KW-1185">Reference proteome</keyword>
<dbReference type="RefSeq" id="WP_189308252.1">
    <property type="nucleotide sequence ID" value="NZ_BMRP01000065.1"/>
</dbReference>
<dbReference type="Gene3D" id="1.10.287.1060">
    <property type="entry name" value="ESAT-6-like"/>
    <property type="match status" value="1"/>
</dbReference>
<feature type="region of interest" description="Disordered" evidence="2">
    <location>
        <begin position="88"/>
        <end position="109"/>
    </location>
</feature>
<evidence type="ECO:0000256" key="2">
    <source>
        <dbReference type="SAM" id="MobiDB-lite"/>
    </source>
</evidence>
<proteinExistence type="inferred from homology"/>
<dbReference type="SUPFAM" id="SSF140453">
    <property type="entry name" value="EsxAB dimer-like"/>
    <property type="match status" value="1"/>
</dbReference>
<dbReference type="NCBIfam" id="TIGR03930">
    <property type="entry name" value="WXG100_ESAT6"/>
    <property type="match status" value="1"/>
</dbReference>
<gene>
    <name evidence="3" type="ORF">GCM10010211_79330</name>
</gene>
<evidence type="ECO:0000313" key="4">
    <source>
        <dbReference type="Proteomes" id="UP000654471"/>
    </source>
</evidence>
<sequence>MAGQFTMTGEEMHAFSGKIESVNHAIQGELQRLNQVVDTITSGWKGQAATSYHQLQSQVNEDGNRINQLLAEIKEAIDETNKNYVASEEDQAQSMSHVTAQAGGGSPFG</sequence>
<comment type="caution">
    <text evidence="3">The sequence shown here is derived from an EMBL/GenBank/DDBJ whole genome shotgun (WGS) entry which is preliminary data.</text>
</comment>
<reference evidence="4" key="1">
    <citation type="journal article" date="2019" name="Int. J. Syst. Evol. Microbiol.">
        <title>The Global Catalogue of Microorganisms (GCM) 10K type strain sequencing project: providing services to taxonomists for standard genome sequencing and annotation.</title>
        <authorList>
            <consortium name="The Broad Institute Genomics Platform"/>
            <consortium name="The Broad Institute Genome Sequencing Center for Infectious Disease"/>
            <person name="Wu L."/>
            <person name="Ma J."/>
        </authorList>
    </citation>
    <scope>NUCLEOTIDE SEQUENCE [LARGE SCALE GENOMIC DNA]</scope>
    <source>
        <strain evidence="4">JCM 3399</strain>
    </source>
</reference>
<name>A0ABQ2VMZ5_9ACTN</name>